<dbReference type="InterPro" id="IPR050153">
    <property type="entry name" value="Metal_Ion_Import_ABC"/>
</dbReference>
<feature type="region of interest" description="Disordered" evidence="7">
    <location>
        <begin position="244"/>
        <end position="264"/>
    </location>
</feature>
<dbReference type="RefSeq" id="WP_183830235.1">
    <property type="nucleotide sequence ID" value="NZ_JACIGW010000014.1"/>
</dbReference>
<dbReference type="InterPro" id="IPR027417">
    <property type="entry name" value="P-loop_NTPase"/>
</dbReference>
<dbReference type="Proteomes" id="UP000520770">
    <property type="component" value="Unassembled WGS sequence"/>
</dbReference>
<organism evidence="11 14">
    <name type="scientific">Aliirhizobium cellulosilyticum</name>
    <dbReference type="NCBI Taxonomy" id="393664"/>
    <lineage>
        <taxon>Bacteria</taxon>
        <taxon>Pseudomonadati</taxon>
        <taxon>Pseudomonadota</taxon>
        <taxon>Alphaproteobacteria</taxon>
        <taxon>Hyphomicrobiales</taxon>
        <taxon>Rhizobiaceae</taxon>
        <taxon>Aliirhizobium</taxon>
    </lineage>
</organism>
<dbReference type="GO" id="GO:0006829">
    <property type="term" value="P:zinc ion transport"/>
    <property type="evidence" value="ECO:0007669"/>
    <property type="project" value="UniProtKB-KW"/>
</dbReference>
<evidence type="ECO:0000259" key="8">
    <source>
        <dbReference type="PROSITE" id="PS50893"/>
    </source>
</evidence>
<dbReference type="Proteomes" id="UP000576087">
    <property type="component" value="Unassembled WGS sequence"/>
</dbReference>
<comment type="caution">
    <text evidence="11">The sequence shown here is derived from an EMBL/GenBank/DDBJ whole genome shotgun (WGS) entry which is preliminary data.</text>
</comment>
<dbReference type="GO" id="GO:0016887">
    <property type="term" value="F:ATP hydrolysis activity"/>
    <property type="evidence" value="ECO:0007669"/>
    <property type="project" value="InterPro"/>
</dbReference>
<evidence type="ECO:0000256" key="1">
    <source>
        <dbReference type="ARBA" id="ARBA00005417"/>
    </source>
</evidence>
<dbReference type="InterPro" id="IPR003593">
    <property type="entry name" value="AAA+_ATPase"/>
</dbReference>
<dbReference type="SMART" id="SM00382">
    <property type="entry name" value="AAA"/>
    <property type="match status" value="1"/>
</dbReference>
<protein>
    <submittedName>
        <fullName evidence="11">Iron complex transport system ATP-binding protein</fullName>
    </submittedName>
</protein>
<dbReference type="Gene3D" id="3.40.50.300">
    <property type="entry name" value="P-loop containing nucleotide triphosphate hydrolases"/>
    <property type="match status" value="1"/>
</dbReference>
<keyword evidence="4 11" id="KW-0067">ATP-binding</keyword>
<evidence type="ECO:0000313" key="10">
    <source>
        <dbReference type="EMBL" id="MBB4414900.1"/>
    </source>
</evidence>
<dbReference type="GO" id="GO:0005524">
    <property type="term" value="F:ATP binding"/>
    <property type="evidence" value="ECO:0007669"/>
    <property type="project" value="UniProtKB-KW"/>
</dbReference>
<keyword evidence="2" id="KW-0813">Transport</keyword>
<dbReference type="PANTHER" id="PTHR42734">
    <property type="entry name" value="METAL TRANSPORT SYSTEM ATP-BINDING PROTEIN TM_0124-RELATED"/>
    <property type="match status" value="1"/>
</dbReference>
<evidence type="ECO:0000256" key="2">
    <source>
        <dbReference type="ARBA" id="ARBA00022448"/>
    </source>
</evidence>
<feature type="domain" description="ABC transporter" evidence="8">
    <location>
        <begin position="2"/>
        <end position="225"/>
    </location>
</feature>
<keyword evidence="6" id="KW-0406">Ion transport</keyword>
<comment type="similarity">
    <text evidence="1">Belongs to the ABC transporter superfamily.</text>
</comment>
<dbReference type="EMBL" id="JACIGW010000014">
    <property type="protein sequence ID" value="MBB4351648.1"/>
    <property type="molecule type" value="Genomic_DNA"/>
</dbReference>
<dbReference type="Proteomes" id="UP000524535">
    <property type="component" value="Unassembled WGS sequence"/>
</dbReference>
<evidence type="ECO:0000256" key="5">
    <source>
        <dbReference type="ARBA" id="ARBA00022906"/>
    </source>
</evidence>
<dbReference type="PANTHER" id="PTHR42734:SF6">
    <property type="entry name" value="MOLYBDATE IMPORT ATP-BINDING PROTEIN MOLC"/>
    <property type="match status" value="1"/>
</dbReference>
<keyword evidence="5" id="KW-0862">Zinc</keyword>
<keyword evidence="3" id="KW-0547">Nucleotide-binding</keyword>
<sequence>MIALSNAGMRRGQRWIFRNVSFDLPDGEVLAILGCNGRGKTTLLRTLLGSLGLSEGTRTMPSVVGYVPQAQGGGDQHRCLDIVMMGRSGRLGLFGLPGKADEAAALAALATVGASQFAERPFGHLSGGERQIVLLARALATEAKVLVLDEPAASLDLANQDLLLGVLMRLRQARSHTIVFTTHHPQHGLILADRALMMHAGDEILYGPTADMMTDGELARLYGVPFVRHTGAVGRPDIVSPILGQPSLHPKPRTGTYIGHDHLS</sequence>
<dbReference type="Pfam" id="PF00005">
    <property type="entry name" value="ABC_tran"/>
    <property type="match status" value="1"/>
</dbReference>
<name>A0A7W6Y715_9HYPH</name>
<evidence type="ECO:0000313" key="14">
    <source>
        <dbReference type="Proteomes" id="UP000576087"/>
    </source>
</evidence>
<dbReference type="PROSITE" id="PS50893">
    <property type="entry name" value="ABC_TRANSPORTER_2"/>
    <property type="match status" value="1"/>
</dbReference>
<dbReference type="EMBL" id="JACIHM010000017">
    <property type="protein sequence ID" value="MBB4449574.1"/>
    <property type="molecule type" value="Genomic_DNA"/>
</dbReference>
<evidence type="ECO:0000256" key="4">
    <source>
        <dbReference type="ARBA" id="ARBA00022840"/>
    </source>
</evidence>
<keyword evidence="13" id="KW-1185">Reference proteome</keyword>
<dbReference type="EMBL" id="JACIGY010000016">
    <property type="protein sequence ID" value="MBB4414900.1"/>
    <property type="molecule type" value="Genomic_DNA"/>
</dbReference>
<evidence type="ECO:0000256" key="6">
    <source>
        <dbReference type="ARBA" id="ARBA00023065"/>
    </source>
</evidence>
<gene>
    <name evidence="10" type="ORF">GGE31_005447</name>
    <name evidence="9" type="ORF">GGE33_005431</name>
    <name evidence="11" type="ORF">GGE35_005431</name>
</gene>
<dbReference type="InterPro" id="IPR003439">
    <property type="entry name" value="ABC_transporter-like_ATP-bd"/>
</dbReference>
<proteinExistence type="inferred from homology"/>
<dbReference type="SUPFAM" id="SSF52540">
    <property type="entry name" value="P-loop containing nucleoside triphosphate hydrolases"/>
    <property type="match status" value="1"/>
</dbReference>
<evidence type="ECO:0000313" key="13">
    <source>
        <dbReference type="Proteomes" id="UP000524535"/>
    </source>
</evidence>
<dbReference type="AlphaFoldDB" id="A0A7W6Y715"/>
<keyword evidence="5" id="KW-0864">Zinc transport</keyword>
<reference evidence="12 13" key="1">
    <citation type="submission" date="2020-08" db="EMBL/GenBank/DDBJ databases">
        <title>Genomic Encyclopedia of Type Strains, Phase IV (KMG-V): Genome sequencing to study the core and pangenomes of soil and plant-associated prokaryotes.</title>
        <authorList>
            <person name="Whitman W."/>
        </authorList>
    </citation>
    <scope>NUCLEOTIDE SEQUENCE [LARGE SCALE GENOMIC DNA]</scope>
    <source>
        <strain evidence="10 13">SEMIA 444</strain>
        <strain evidence="9 12">SEMIA 448</strain>
        <strain evidence="11 14">SEMIA 452</strain>
    </source>
</reference>
<evidence type="ECO:0000313" key="9">
    <source>
        <dbReference type="EMBL" id="MBB4351648.1"/>
    </source>
</evidence>
<evidence type="ECO:0000256" key="7">
    <source>
        <dbReference type="SAM" id="MobiDB-lite"/>
    </source>
</evidence>
<evidence type="ECO:0000256" key="3">
    <source>
        <dbReference type="ARBA" id="ARBA00022741"/>
    </source>
</evidence>
<accession>A0A7W6Y715</accession>
<evidence type="ECO:0000313" key="11">
    <source>
        <dbReference type="EMBL" id="MBB4449574.1"/>
    </source>
</evidence>
<evidence type="ECO:0000313" key="12">
    <source>
        <dbReference type="Proteomes" id="UP000520770"/>
    </source>
</evidence>